<dbReference type="Proteomes" id="UP001518925">
    <property type="component" value="Unassembled WGS sequence"/>
</dbReference>
<accession>A0ABS2DMM6</accession>
<protein>
    <submittedName>
        <fullName evidence="1">Post-transcriptional regulator</fullName>
    </submittedName>
</protein>
<gene>
    <name evidence="1" type="ORF">JR050_18790</name>
</gene>
<sequence length="85" mass="10359">MNWEEMREYVQPAIQSKVEEFHLYGFDRASEAEVWECLRKKKWKRDEEPKPVREIMNDVLRLSISDYMSYITVEAYKMPFDFPSS</sequence>
<comment type="caution">
    <text evidence="1">The sequence shown here is derived from an EMBL/GenBank/DDBJ whole genome shotgun (WGS) entry which is preliminary data.</text>
</comment>
<dbReference type="RefSeq" id="WP_149218319.1">
    <property type="nucleotide sequence ID" value="NZ_JAFELM010000044.1"/>
</dbReference>
<proteinExistence type="predicted"/>
<keyword evidence="2" id="KW-1185">Reference proteome</keyword>
<evidence type="ECO:0000313" key="1">
    <source>
        <dbReference type="EMBL" id="MBM6619713.1"/>
    </source>
</evidence>
<dbReference type="EMBL" id="JAFELM010000044">
    <property type="protein sequence ID" value="MBM6619713.1"/>
    <property type="molecule type" value="Genomic_DNA"/>
</dbReference>
<name>A0ABS2DMM6_9BACI</name>
<organism evidence="1 2">
    <name type="scientific">Bacillus suaedaesalsae</name>
    <dbReference type="NCBI Taxonomy" id="2810349"/>
    <lineage>
        <taxon>Bacteria</taxon>
        <taxon>Bacillati</taxon>
        <taxon>Bacillota</taxon>
        <taxon>Bacilli</taxon>
        <taxon>Bacillales</taxon>
        <taxon>Bacillaceae</taxon>
        <taxon>Bacillus</taxon>
    </lineage>
</organism>
<dbReference type="Pfam" id="PF13797">
    <property type="entry name" value="Post_transc_reg"/>
    <property type="match status" value="1"/>
</dbReference>
<evidence type="ECO:0000313" key="2">
    <source>
        <dbReference type="Proteomes" id="UP001518925"/>
    </source>
</evidence>
<reference evidence="1 2" key="1">
    <citation type="submission" date="2021-02" db="EMBL/GenBank/DDBJ databases">
        <title>Bacillus sp. RD4P76, an endophyte from a halophyte.</title>
        <authorList>
            <person name="Sun J.-Q."/>
        </authorList>
    </citation>
    <scope>NUCLEOTIDE SEQUENCE [LARGE SCALE GENOMIC DNA]</scope>
    <source>
        <strain evidence="1 2">RD4P76</strain>
    </source>
</reference>
<dbReference type="InterPro" id="IPR025716">
    <property type="entry name" value="Post-transcriptional_regulator"/>
</dbReference>